<dbReference type="AlphaFoldDB" id="A0AAN6WKD3"/>
<name>A0AAN6WKD3_9PEZI</name>
<feature type="compositionally biased region" description="Low complexity" evidence="1">
    <location>
        <begin position="10"/>
        <end position="40"/>
    </location>
</feature>
<keyword evidence="3" id="KW-1185">Reference proteome</keyword>
<comment type="caution">
    <text evidence="2">The sequence shown here is derived from an EMBL/GenBank/DDBJ whole genome shotgun (WGS) entry which is preliminary data.</text>
</comment>
<gene>
    <name evidence="2" type="ORF">QBC35DRAFT_508990</name>
</gene>
<dbReference type="EMBL" id="MU864591">
    <property type="protein sequence ID" value="KAK4182975.1"/>
    <property type="molecule type" value="Genomic_DNA"/>
</dbReference>
<accession>A0AAN6WKD3</accession>
<protein>
    <submittedName>
        <fullName evidence="2">Uncharacterized protein</fullName>
    </submittedName>
</protein>
<proteinExistence type="predicted"/>
<evidence type="ECO:0000256" key="1">
    <source>
        <dbReference type="SAM" id="MobiDB-lite"/>
    </source>
</evidence>
<reference evidence="2" key="1">
    <citation type="journal article" date="2023" name="Mol. Phylogenet. Evol.">
        <title>Genome-scale phylogeny and comparative genomics of the fungal order Sordariales.</title>
        <authorList>
            <person name="Hensen N."/>
            <person name="Bonometti L."/>
            <person name="Westerberg I."/>
            <person name="Brannstrom I.O."/>
            <person name="Guillou S."/>
            <person name="Cros-Aarteil S."/>
            <person name="Calhoun S."/>
            <person name="Haridas S."/>
            <person name="Kuo A."/>
            <person name="Mondo S."/>
            <person name="Pangilinan J."/>
            <person name="Riley R."/>
            <person name="LaButti K."/>
            <person name="Andreopoulos B."/>
            <person name="Lipzen A."/>
            <person name="Chen C."/>
            <person name="Yan M."/>
            <person name="Daum C."/>
            <person name="Ng V."/>
            <person name="Clum A."/>
            <person name="Steindorff A."/>
            <person name="Ohm R.A."/>
            <person name="Martin F."/>
            <person name="Silar P."/>
            <person name="Natvig D.O."/>
            <person name="Lalanne C."/>
            <person name="Gautier V."/>
            <person name="Ament-Velasquez S.L."/>
            <person name="Kruys A."/>
            <person name="Hutchinson M.I."/>
            <person name="Powell A.J."/>
            <person name="Barry K."/>
            <person name="Miller A.N."/>
            <person name="Grigoriev I.V."/>
            <person name="Debuchy R."/>
            <person name="Gladieux P."/>
            <person name="Hiltunen Thoren M."/>
            <person name="Johannesson H."/>
        </authorList>
    </citation>
    <scope>NUCLEOTIDE SEQUENCE</scope>
    <source>
        <strain evidence="2">PSN309</strain>
    </source>
</reference>
<sequence>MSTPQKKKPTTSSGGRRASGSRSCTRSVPSGSGSPLGSASTSFSLPIASRSSFGSFSWCRFCCPTPCGWCRRWTSRLPRNLLSRRKKPPLPRRVTLSRRTLAKRTRRRKMLRLRNSRAGCTRSQNLTGRWSQLGNDLTCSGPPYSQHTVVMGSSFTVRPNYLSVWPFKEARTVGQNQYRTEELMVFGDVSWRIHTLGPLLKEENNSTMYCHCLHKNTTRSTGLLL</sequence>
<feature type="region of interest" description="Disordered" evidence="1">
    <location>
        <begin position="1"/>
        <end position="40"/>
    </location>
</feature>
<evidence type="ECO:0000313" key="3">
    <source>
        <dbReference type="Proteomes" id="UP001302126"/>
    </source>
</evidence>
<dbReference type="Proteomes" id="UP001302126">
    <property type="component" value="Unassembled WGS sequence"/>
</dbReference>
<evidence type="ECO:0000313" key="2">
    <source>
        <dbReference type="EMBL" id="KAK4182975.1"/>
    </source>
</evidence>
<organism evidence="2 3">
    <name type="scientific">Podospora australis</name>
    <dbReference type="NCBI Taxonomy" id="1536484"/>
    <lineage>
        <taxon>Eukaryota</taxon>
        <taxon>Fungi</taxon>
        <taxon>Dikarya</taxon>
        <taxon>Ascomycota</taxon>
        <taxon>Pezizomycotina</taxon>
        <taxon>Sordariomycetes</taxon>
        <taxon>Sordariomycetidae</taxon>
        <taxon>Sordariales</taxon>
        <taxon>Podosporaceae</taxon>
        <taxon>Podospora</taxon>
    </lineage>
</organism>
<reference evidence="2" key="2">
    <citation type="submission" date="2023-05" db="EMBL/GenBank/DDBJ databases">
        <authorList>
            <consortium name="Lawrence Berkeley National Laboratory"/>
            <person name="Steindorff A."/>
            <person name="Hensen N."/>
            <person name="Bonometti L."/>
            <person name="Westerberg I."/>
            <person name="Brannstrom I.O."/>
            <person name="Guillou S."/>
            <person name="Cros-Aarteil S."/>
            <person name="Calhoun S."/>
            <person name="Haridas S."/>
            <person name="Kuo A."/>
            <person name="Mondo S."/>
            <person name="Pangilinan J."/>
            <person name="Riley R."/>
            <person name="Labutti K."/>
            <person name="Andreopoulos B."/>
            <person name="Lipzen A."/>
            <person name="Chen C."/>
            <person name="Yanf M."/>
            <person name="Daum C."/>
            <person name="Ng V."/>
            <person name="Clum A."/>
            <person name="Ohm R."/>
            <person name="Martin F."/>
            <person name="Silar P."/>
            <person name="Natvig D."/>
            <person name="Lalanne C."/>
            <person name="Gautier V."/>
            <person name="Ament-Velasquez S.L."/>
            <person name="Kruys A."/>
            <person name="Hutchinson M.I."/>
            <person name="Powell A.J."/>
            <person name="Barry K."/>
            <person name="Miller A.N."/>
            <person name="Grigoriev I.V."/>
            <person name="Debuchy R."/>
            <person name="Gladieux P."/>
            <person name="Thoren M.H."/>
            <person name="Johannesson H."/>
        </authorList>
    </citation>
    <scope>NUCLEOTIDE SEQUENCE</scope>
    <source>
        <strain evidence="2">PSN309</strain>
    </source>
</reference>